<dbReference type="AlphaFoldDB" id="N1J7Y8"/>
<feature type="chain" id="PRO_5004106651" evidence="1">
    <location>
        <begin position="27"/>
        <end position="65"/>
    </location>
</feature>
<accession>N1J7Y8</accession>
<dbReference type="HOGENOM" id="CLU_2873732_0_0_1"/>
<keyword evidence="3" id="KW-1185">Reference proteome</keyword>
<protein>
    <submittedName>
        <fullName evidence="2">Putative effector protein</fullName>
    </submittedName>
</protein>
<keyword evidence="1" id="KW-0732">Signal</keyword>
<evidence type="ECO:0000256" key="1">
    <source>
        <dbReference type="SAM" id="SignalP"/>
    </source>
</evidence>
<organism evidence="2 3">
    <name type="scientific">Blumeria graminis f. sp. hordei (strain DH14)</name>
    <name type="common">Barley powdery mildew</name>
    <name type="synonym">Oidium monilioides f. sp. hordei</name>
    <dbReference type="NCBI Taxonomy" id="546991"/>
    <lineage>
        <taxon>Eukaryota</taxon>
        <taxon>Fungi</taxon>
        <taxon>Dikarya</taxon>
        <taxon>Ascomycota</taxon>
        <taxon>Pezizomycotina</taxon>
        <taxon>Leotiomycetes</taxon>
        <taxon>Erysiphales</taxon>
        <taxon>Erysiphaceae</taxon>
        <taxon>Blumeria</taxon>
        <taxon>Blumeria hordei</taxon>
    </lineage>
</organism>
<name>N1J7Y8_BLUG1</name>
<gene>
    <name evidence="2" type="ORF">BGHDH14_bghG002762000001001</name>
</gene>
<dbReference type="Proteomes" id="UP000015441">
    <property type="component" value="Unassembled WGS sequence"/>
</dbReference>
<dbReference type="EMBL" id="CAUH01002762">
    <property type="protein sequence ID" value="CCU76560.1"/>
    <property type="molecule type" value="Genomic_DNA"/>
</dbReference>
<feature type="non-terminal residue" evidence="2">
    <location>
        <position position="65"/>
    </location>
</feature>
<comment type="caution">
    <text evidence="2">The sequence shown here is derived from an EMBL/GenBank/DDBJ whole genome shotgun (WGS) entry which is preliminary data.</text>
</comment>
<evidence type="ECO:0000313" key="3">
    <source>
        <dbReference type="Proteomes" id="UP000015441"/>
    </source>
</evidence>
<feature type="signal peptide" evidence="1">
    <location>
        <begin position="1"/>
        <end position="26"/>
    </location>
</feature>
<proteinExistence type="predicted"/>
<evidence type="ECO:0000313" key="2">
    <source>
        <dbReference type="EMBL" id="CCU76560.1"/>
    </source>
</evidence>
<sequence length="65" mass="7404">MKFAVSFFISIFFLISSLILVSPINGMKIERRFIGSVHKRYQCNKKNTICMISSPLSKAPVKHIS</sequence>
<reference evidence="2 3" key="1">
    <citation type="journal article" date="2010" name="Science">
        <title>Genome expansion and gene loss in powdery mildew fungi reveal tradeoffs in extreme parasitism.</title>
        <authorList>
            <person name="Spanu P.D."/>
            <person name="Abbott J.C."/>
            <person name="Amselem J."/>
            <person name="Burgis T.A."/>
            <person name="Soanes D.M."/>
            <person name="Stueber K."/>
            <person name="Ver Loren van Themaat E."/>
            <person name="Brown J.K.M."/>
            <person name="Butcher S.A."/>
            <person name="Gurr S.J."/>
            <person name="Lebrun M.-H."/>
            <person name="Ridout C.J."/>
            <person name="Schulze-Lefert P."/>
            <person name="Talbot N.J."/>
            <person name="Ahmadinejad N."/>
            <person name="Ametz C."/>
            <person name="Barton G.R."/>
            <person name="Benjdia M."/>
            <person name="Bidzinski P."/>
            <person name="Bindschedler L.V."/>
            <person name="Both M."/>
            <person name="Brewer M.T."/>
            <person name="Cadle-Davidson L."/>
            <person name="Cadle-Davidson M.M."/>
            <person name="Collemare J."/>
            <person name="Cramer R."/>
            <person name="Frenkel O."/>
            <person name="Godfrey D."/>
            <person name="Harriman J."/>
            <person name="Hoede C."/>
            <person name="King B.C."/>
            <person name="Klages S."/>
            <person name="Kleemann J."/>
            <person name="Knoll D."/>
            <person name="Koti P.S."/>
            <person name="Kreplak J."/>
            <person name="Lopez-Ruiz F.J."/>
            <person name="Lu X."/>
            <person name="Maekawa T."/>
            <person name="Mahanil S."/>
            <person name="Micali C."/>
            <person name="Milgroom M.G."/>
            <person name="Montana G."/>
            <person name="Noir S."/>
            <person name="O'Connell R.J."/>
            <person name="Oberhaensli S."/>
            <person name="Parlange F."/>
            <person name="Pedersen C."/>
            <person name="Quesneville H."/>
            <person name="Reinhardt R."/>
            <person name="Rott M."/>
            <person name="Sacristan S."/>
            <person name="Schmidt S.M."/>
            <person name="Schoen M."/>
            <person name="Skamnioti P."/>
            <person name="Sommer H."/>
            <person name="Stephens A."/>
            <person name="Takahara H."/>
            <person name="Thordal-Christensen H."/>
            <person name="Vigouroux M."/>
            <person name="Wessling R."/>
            <person name="Wicker T."/>
            <person name="Panstruga R."/>
        </authorList>
    </citation>
    <scope>NUCLEOTIDE SEQUENCE [LARGE SCALE GENOMIC DNA]</scope>
    <source>
        <strain evidence="2">DH14</strain>
    </source>
</reference>
<dbReference type="InParanoid" id="N1J7Y8"/>